<dbReference type="HOGENOM" id="CLU_563464_0_0_4"/>
<evidence type="ECO:0000313" key="1">
    <source>
        <dbReference type="EMBL" id="ACC75950.1"/>
    </source>
</evidence>
<geneLocation type="plasmid" evidence="1 2">
    <name>pBPHY01</name>
</geneLocation>
<dbReference type="Proteomes" id="UP000001192">
    <property type="component" value="Plasmid pBPHY01"/>
</dbReference>
<dbReference type="RefSeq" id="WP_012406109.1">
    <property type="nucleotide sequence ID" value="NC_010625.1"/>
</dbReference>
<keyword evidence="2" id="KW-1185">Reference proteome</keyword>
<dbReference type="AlphaFoldDB" id="B2JTP7"/>
<dbReference type="OrthoDB" id="8477673at2"/>
<reference evidence="2" key="1">
    <citation type="journal article" date="2014" name="Stand. Genomic Sci.">
        <title>Complete genome sequence of Burkholderia phymatum STM815(T), a broad host range and efficient nitrogen-fixing symbiont of Mimosa species.</title>
        <authorList>
            <person name="Moulin L."/>
            <person name="Klonowska A."/>
            <person name="Caroline B."/>
            <person name="Booth K."/>
            <person name="Vriezen J.A."/>
            <person name="Melkonian R."/>
            <person name="James E.K."/>
            <person name="Young J.P."/>
            <person name="Bena G."/>
            <person name="Hauser L."/>
            <person name="Land M."/>
            <person name="Kyrpides N."/>
            <person name="Bruce D."/>
            <person name="Chain P."/>
            <person name="Copeland A."/>
            <person name="Pitluck S."/>
            <person name="Woyke T."/>
            <person name="Lizotte-Waniewski M."/>
            <person name="Bristow J."/>
            <person name="Riley M."/>
        </authorList>
    </citation>
    <scope>NUCLEOTIDE SEQUENCE [LARGE SCALE GENOMIC DNA]</scope>
    <source>
        <strain evidence="2">DSM 17167 / CIP 108236 / LMG 21445 / STM815</strain>
        <plasmid evidence="2">Plasmid pBPHY01</plasmid>
    </source>
</reference>
<accession>B2JTP7</accession>
<evidence type="ECO:0000313" key="2">
    <source>
        <dbReference type="Proteomes" id="UP000001192"/>
    </source>
</evidence>
<proteinExistence type="predicted"/>
<protein>
    <submittedName>
        <fullName evidence="1">Uncharacterized protein</fullName>
    </submittedName>
</protein>
<name>B2JTP7_PARP8</name>
<dbReference type="KEGG" id="bph:Bphy_6940"/>
<sequence>MNNGIHILQRSADCESGLRTRIARCARMLPFALLSACAGPGVYQPGDAHGDPHGIVKPLNTYLSDEVTDVKLVFIHGVGDFCPGYALSGDSDDGWLGNDTAKKIGLIPNGAAPVTELPIYSNEFLTPSEGNPHPYDDQSYVALRTQNFTYPPSKIRVEAIEVTWSPLTQWVKNTRLRDDFTKPGIFSCLPISQGEQAQPPSRLALNRLVKEDILDRKLADSAIYMGQYHTVMQLGLADALCHAFTGQPILPANPLKPNPRCDWSKASVDSKTRYVFVTHSLGSRLLYDTLLGLLGKNPPGVDQSALAIEYPGAESYLRDMLAHTPVIYMMANQLTFLGMANITAQDTAATANRKPAGAPVELQLSETEKGQPGAQGKNEKCEDVFCLLAQAKSESVRTQVLKAVPTVSATLDVVAFSDTDDLLTWSIPKEYEHEPLRIVNVYVQNAARFLVIEDPVSAHGGYFKSGAVWDVIHCGAQGTTVNCN</sequence>
<dbReference type="EMBL" id="CP001045">
    <property type="protein sequence ID" value="ACC75950.1"/>
    <property type="molecule type" value="Genomic_DNA"/>
</dbReference>
<gene>
    <name evidence="1" type="ordered locus">Bphy_6940</name>
</gene>
<keyword evidence="1" id="KW-0614">Plasmid</keyword>
<organism evidence="1 2">
    <name type="scientific">Paraburkholderia phymatum (strain DSM 17167 / CIP 108236 / LMG 21445 / STM815)</name>
    <name type="common">Burkholderia phymatum</name>
    <dbReference type="NCBI Taxonomy" id="391038"/>
    <lineage>
        <taxon>Bacteria</taxon>
        <taxon>Pseudomonadati</taxon>
        <taxon>Pseudomonadota</taxon>
        <taxon>Betaproteobacteria</taxon>
        <taxon>Burkholderiales</taxon>
        <taxon>Burkholderiaceae</taxon>
        <taxon>Paraburkholderia</taxon>
    </lineage>
</organism>